<accession>A0A1Q2L6B6</accession>
<evidence type="ECO:0000313" key="2">
    <source>
        <dbReference type="Proteomes" id="UP000188184"/>
    </source>
</evidence>
<name>A0A1Q2L6B6_9BACL</name>
<reference evidence="1 2" key="1">
    <citation type="submission" date="2017-02" db="EMBL/GenBank/DDBJ databases">
        <title>The complete genomic sequence of a novel cold adapted crude oil-degrading bacterium Planococcus qaidamina Y42.</title>
        <authorList>
            <person name="Yang R."/>
        </authorList>
    </citation>
    <scope>NUCLEOTIDE SEQUENCE [LARGE SCALE GENOMIC DNA]</scope>
    <source>
        <strain evidence="1 2">Y42</strain>
        <plasmid evidence="1 2">unnamed1</plasmid>
    </source>
</reference>
<gene>
    <name evidence="1" type="ORF">B0X71_19980</name>
</gene>
<dbReference type="KEGG" id="pmar:B0X71_19980"/>
<dbReference type="EMBL" id="CP019641">
    <property type="protein sequence ID" value="AQQ55442.1"/>
    <property type="molecule type" value="Genomic_DNA"/>
</dbReference>
<keyword evidence="2" id="KW-1185">Reference proteome</keyword>
<dbReference type="RefSeq" id="WP_077591300.1">
    <property type="nucleotide sequence ID" value="NZ_CP019641.1"/>
</dbReference>
<sequence>MRPSVRIEDRPGIKLTNADVEKITETWFEQLKADSPHVAHRDKILIRYLLHSMDYYGNVLAMLDKMREQLGLPM</sequence>
<geneLocation type="plasmid" evidence="1 2">
    <name>unnamed1</name>
</geneLocation>
<dbReference type="Proteomes" id="UP000188184">
    <property type="component" value="Plasmid unnamed1"/>
</dbReference>
<protein>
    <submittedName>
        <fullName evidence="1">Uncharacterized protein</fullName>
    </submittedName>
</protein>
<keyword evidence="1" id="KW-0614">Plasmid</keyword>
<organism evidence="1 2">
    <name type="scientific">Planococcus lenghuensis</name>
    <dbReference type="NCBI Taxonomy" id="2213202"/>
    <lineage>
        <taxon>Bacteria</taxon>
        <taxon>Bacillati</taxon>
        <taxon>Bacillota</taxon>
        <taxon>Bacilli</taxon>
        <taxon>Bacillales</taxon>
        <taxon>Caryophanaceae</taxon>
        <taxon>Planococcus</taxon>
    </lineage>
</organism>
<evidence type="ECO:0000313" key="1">
    <source>
        <dbReference type="EMBL" id="AQQ55442.1"/>
    </source>
</evidence>
<dbReference type="AlphaFoldDB" id="A0A1Q2L6B6"/>
<proteinExistence type="predicted"/>
<dbReference type="OrthoDB" id="9938524at2"/>